<dbReference type="RefSeq" id="WP_152969274.1">
    <property type="nucleotide sequence ID" value="NZ_LAQT01000029.1"/>
</dbReference>
<accession>A0A0N0XGT4</accession>
<comment type="caution">
    <text evidence="2">The sequence shown here is derived from an EMBL/GenBank/DDBJ whole genome shotgun (WGS) entry which is preliminary data.</text>
</comment>
<proteinExistence type="predicted"/>
<feature type="transmembrane region" description="Helical" evidence="1">
    <location>
        <begin position="419"/>
        <end position="436"/>
    </location>
</feature>
<gene>
    <name evidence="2" type="ORF">WG78_17370</name>
</gene>
<feature type="transmembrane region" description="Helical" evidence="1">
    <location>
        <begin position="339"/>
        <end position="356"/>
    </location>
</feature>
<dbReference type="OrthoDB" id="8479875at2"/>
<keyword evidence="1" id="KW-1133">Transmembrane helix</keyword>
<keyword evidence="3" id="KW-1185">Reference proteome</keyword>
<dbReference type="AlphaFoldDB" id="A0A0N0XGT4"/>
<feature type="transmembrane region" description="Helical" evidence="1">
    <location>
        <begin position="205"/>
        <end position="222"/>
    </location>
</feature>
<reference evidence="2 3" key="1">
    <citation type="submission" date="2015-07" db="EMBL/GenBank/DDBJ databases">
        <title>Draft genome sequence of the Amantichitinum ursilacus IGB-41, a new chitin-degrading bacterium.</title>
        <authorList>
            <person name="Kirstahler P."/>
            <person name="Guenther M."/>
            <person name="Grumaz C."/>
            <person name="Rupp S."/>
            <person name="Zibek S."/>
            <person name="Sohn K."/>
        </authorList>
    </citation>
    <scope>NUCLEOTIDE SEQUENCE [LARGE SCALE GENOMIC DNA]</scope>
    <source>
        <strain evidence="2 3">IGB-41</strain>
    </source>
</reference>
<evidence type="ECO:0008006" key="4">
    <source>
        <dbReference type="Google" id="ProtNLM"/>
    </source>
</evidence>
<dbReference type="EMBL" id="LAQT01000029">
    <property type="protein sequence ID" value="KPC50400.1"/>
    <property type="molecule type" value="Genomic_DNA"/>
</dbReference>
<feature type="transmembrane region" description="Helical" evidence="1">
    <location>
        <begin position="174"/>
        <end position="193"/>
    </location>
</feature>
<organism evidence="2 3">
    <name type="scientific">Amantichitinum ursilacus</name>
    <dbReference type="NCBI Taxonomy" id="857265"/>
    <lineage>
        <taxon>Bacteria</taxon>
        <taxon>Pseudomonadati</taxon>
        <taxon>Pseudomonadota</taxon>
        <taxon>Betaproteobacteria</taxon>
        <taxon>Neisseriales</taxon>
        <taxon>Chitinibacteraceae</taxon>
        <taxon>Amantichitinum</taxon>
    </lineage>
</organism>
<evidence type="ECO:0000256" key="1">
    <source>
        <dbReference type="SAM" id="Phobius"/>
    </source>
</evidence>
<feature type="transmembrane region" description="Helical" evidence="1">
    <location>
        <begin position="142"/>
        <end position="162"/>
    </location>
</feature>
<feature type="transmembrane region" description="Helical" evidence="1">
    <location>
        <begin position="31"/>
        <end position="49"/>
    </location>
</feature>
<keyword evidence="1" id="KW-0472">Membrane</keyword>
<protein>
    <recommendedName>
        <fullName evidence="4">Glycosyltransferase RgtA/B/C/D-like domain-containing protein</fullName>
    </recommendedName>
</protein>
<sequence>MTSTTSNSSLPSQPERAPAAWFSGRLACRPALLLGLVVVALLFALSLVLRAGDFRDDAIEQNMETSLHVLQTVHSLNALPISQSFMLPSVTLGNPGDKGISWGATLPTKAGVYIYTSFGPIGFVMPWLFFKLTGLAPTAHNLLFFNATLGFASALLLFAVLFRMLTLTGYGNRTALFCGVLGASLLIFSREGLHTFGMAYWNQSIEQIWLLAQLLILLAIAARPSPRLLAGLAVVSFLSASTEWSGIVGNVLMAAYFWVQARRTPIAAVGPRPYSLPARLPHILFGATVVAFGVQLLHLFIALGISPALHALLGRFIARGATSARADLGMLISGYADSYGLYLVVAALALGVLAFWPRREQRPDIPAMLLLLAVFPLLENLVMLQHAVMYTYDRMKLVTALALVIALVLARLIQYRARWPLALLSALVVLGAAQNLRQFNKLKAPMAAWPQVAQANAQLKQQIAQAVPLDCAVLGTNNRVRGYLNMLFDRSIYENQPSADAFFQTAAGVKNCGAVFIQSSMDFTDLNTLNYALVKGPDGNVTKLTARRPDLR</sequence>
<evidence type="ECO:0000313" key="2">
    <source>
        <dbReference type="EMBL" id="KPC50400.1"/>
    </source>
</evidence>
<feature type="transmembrane region" description="Helical" evidence="1">
    <location>
        <begin position="368"/>
        <end position="388"/>
    </location>
</feature>
<feature type="transmembrane region" description="Helical" evidence="1">
    <location>
        <begin position="228"/>
        <end position="259"/>
    </location>
</feature>
<keyword evidence="1" id="KW-0812">Transmembrane</keyword>
<name>A0A0N0XGT4_9NEIS</name>
<feature type="transmembrane region" description="Helical" evidence="1">
    <location>
        <begin position="112"/>
        <end position="130"/>
    </location>
</feature>
<dbReference type="Proteomes" id="UP000037939">
    <property type="component" value="Unassembled WGS sequence"/>
</dbReference>
<evidence type="ECO:0000313" key="3">
    <source>
        <dbReference type="Proteomes" id="UP000037939"/>
    </source>
</evidence>
<feature type="transmembrane region" description="Helical" evidence="1">
    <location>
        <begin position="394"/>
        <end position="412"/>
    </location>
</feature>